<evidence type="ECO:0000313" key="2">
    <source>
        <dbReference type="Proteomes" id="UP001489719"/>
    </source>
</evidence>
<proteinExistence type="predicted"/>
<reference evidence="2" key="1">
    <citation type="journal article" date="2024" name="Front. Bioeng. Biotechnol.">
        <title>Genome-scale model development and genomic sequencing of the oleaginous clade Lipomyces.</title>
        <authorList>
            <person name="Czajka J.J."/>
            <person name="Han Y."/>
            <person name="Kim J."/>
            <person name="Mondo S.J."/>
            <person name="Hofstad B.A."/>
            <person name="Robles A."/>
            <person name="Haridas S."/>
            <person name="Riley R."/>
            <person name="LaButti K."/>
            <person name="Pangilinan J."/>
            <person name="Andreopoulos W."/>
            <person name="Lipzen A."/>
            <person name="Yan J."/>
            <person name="Wang M."/>
            <person name="Ng V."/>
            <person name="Grigoriev I.V."/>
            <person name="Spatafora J.W."/>
            <person name="Magnuson J.K."/>
            <person name="Baker S.E."/>
            <person name="Pomraning K.R."/>
        </authorList>
    </citation>
    <scope>NUCLEOTIDE SEQUENCE [LARGE SCALE GENOMIC DNA]</scope>
    <source>
        <strain evidence="2">CBS 10300</strain>
    </source>
</reference>
<dbReference type="Proteomes" id="UP001489719">
    <property type="component" value="Unassembled WGS sequence"/>
</dbReference>
<name>A0ACC3TRL5_9ASCO</name>
<sequence length="331" mass="36636">MDRIKLMISMRSEIRPPSAAFTEKDMPDLTGKVFLVTGGSSGVGLELCRILYHRGGRVIVGGRSEKAFQSAADNIKANPASDLGNCPKGSLEFLYIDLSDLMTVKPAAQELLSKINRLDVVWYNAGVMIPPVGSKTKQGYELQWGTNVVSHFLLNRFLSPLQTKTAESAPANSVRTIWISSSAHHFAPDPYGINFGDINYEHSKKKPDPWMTYGQSKVGDVLCAFEYAQQVSAKGIVSLSLNPGNLKTNLQRHAGSIMRLFSFMLFPARLGALTELYAGFAPELTVKKGFVYIIPWGRIGPLNKRVRLGLEEYGTSKKLWAILVKETEKYM</sequence>
<protein>
    <submittedName>
        <fullName evidence="1">Uncharacterized protein</fullName>
    </submittedName>
</protein>
<accession>A0ACC3TRL5</accession>
<gene>
    <name evidence="1" type="ORF">V1517DRAFT_87373</name>
</gene>
<organism evidence="1 2">
    <name type="scientific">Lipomyces orientalis</name>
    <dbReference type="NCBI Taxonomy" id="1233043"/>
    <lineage>
        <taxon>Eukaryota</taxon>
        <taxon>Fungi</taxon>
        <taxon>Dikarya</taxon>
        <taxon>Ascomycota</taxon>
        <taxon>Saccharomycotina</taxon>
        <taxon>Lipomycetes</taxon>
        <taxon>Lipomycetales</taxon>
        <taxon>Lipomycetaceae</taxon>
        <taxon>Lipomyces</taxon>
    </lineage>
</organism>
<keyword evidence="2" id="KW-1185">Reference proteome</keyword>
<evidence type="ECO:0000313" key="1">
    <source>
        <dbReference type="EMBL" id="KAK9323809.1"/>
    </source>
</evidence>
<comment type="caution">
    <text evidence="1">The sequence shown here is derived from an EMBL/GenBank/DDBJ whole genome shotgun (WGS) entry which is preliminary data.</text>
</comment>
<dbReference type="EMBL" id="MU970057">
    <property type="protein sequence ID" value="KAK9323809.1"/>
    <property type="molecule type" value="Genomic_DNA"/>
</dbReference>